<evidence type="ECO:0000313" key="7">
    <source>
        <dbReference type="EMBL" id="KCZ71778.1"/>
    </source>
</evidence>
<organism evidence="7 8">
    <name type="scientific">Candidatus Methanoperedens nitratireducens</name>
    <dbReference type="NCBI Taxonomy" id="1392998"/>
    <lineage>
        <taxon>Archaea</taxon>
        <taxon>Methanobacteriati</taxon>
        <taxon>Methanobacteriota</taxon>
        <taxon>Stenosarchaea group</taxon>
        <taxon>Methanomicrobia</taxon>
        <taxon>Methanosarcinales</taxon>
        <taxon>ANME-2 cluster</taxon>
        <taxon>Candidatus Methanoperedentaceae</taxon>
        <taxon>Candidatus Methanoperedens</taxon>
    </lineage>
</organism>
<feature type="domain" description="Yip1" evidence="6">
    <location>
        <begin position="11"/>
        <end position="209"/>
    </location>
</feature>
<accession>A0A062V590</accession>
<reference evidence="7 8" key="1">
    <citation type="journal article" date="2013" name="Nature">
        <title>Anaerobic oxidation of methane coupled to nitrate reduction in a novel archaeal lineage.</title>
        <authorList>
            <person name="Haroon M.F."/>
            <person name="Hu S."/>
            <person name="Shi Y."/>
            <person name="Imelfort M."/>
            <person name="Keller J."/>
            <person name="Hugenholtz P."/>
            <person name="Yuan Z."/>
            <person name="Tyson G.W."/>
        </authorList>
    </citation>
    <scope>NUCLEOTIDE SEQUENCE [LARGE SCALE GENOMIC DNA]</scope>
    <source>
        <strain evidence="7 8">ANME-2d</strain>
    </source>
</reference>
<evidence type="ECO:0000256" key="4">
    <source>
        <dbReference type="ARBA" id="ARBA00023136"/>
    </source>
</evidence>
<evidence type="ECO:0000256" key="5">
    <source>
        <dbReference type="SAM" id="Phobius"/>
    </source>
</evidence>
<keyword evidence="4 5" id="KW-0472">Membrane</keyword>
<comment type="subcellular location">
    <subcellularLocation>
        <location evidence="1">Membrane</location>
        <topology evidence="1">Multi-pass membrane protein</topology>
    </subcellularLocation>
</comment>
<evidence type="ECO:0000256" key="1">
    <source>
        <dbReference type="ARBA" id="ARBA00004141"/>
    </source>
</evidence>
<dbReference type="OrthoDB" id="147109at2157"/>
<proteinExistence type="predicted"/>
<dbReference type="Proteomes" id="UP000027153">
    <property type="component" value="Unassembled WGS sequence"/>
</dbReference>
<feature type="transmembrane region" description="Helical" evidence="5">
    <location>
        <begin position="158"/>
        <end position="181"/>
    </location>
</feature>
<keyword evidence="8" id="KW-1185">Reference proteome</keyword>
<comment type="caution">
    <text evidence="7">The sequence shown here is derived from an EMBL/GenBank/DDBJ whole genome shotgun (WGS) entry which is preliminary data.</text>
</comment>
<dbReference type="AlphaFoldDB" id="A0A062V590"/>
<feature type="transmembrane region" description="Helical" evidence="5">
    <location>
        <begin position="30"/>
        <end position="49"/>
    </location>
</feature>
<evidence type="ECO:0000259" key="6">
    <source>
        <dbReference type="Pfam" id="PF04893"/>
    </source>
</evidence>
<evidence type="ECO:0000313" key="8">
    <source>
        <dbReference type="Proteomes" id="UP000027153"/>
    </source>
</evidence>
<sequence>MSFIEKITAAIKNPKNAMKNISDQPMIEEAVMIVGIYAVLGALAAYVQASKIIFVFEGFENMPPSIQSITMVLQVVGALVGPFLTWSIGTGIIHLISMALGGEGKFYPQMMTAVGYSFIPMLFGSIISLALLLLMEPMTITISATNQAAAEEFYKNPYIFASSVIGAVMLIWTSIILFFGVQSAQRLTPAKSAIVAGIPLVIGVISLVWSIWNLGIL</sequence>
<dbReference type="Pfam" id="PF04893">
    <property type="entry name" value="Yip1"/>
    <property type="match status" value="1"/>
</dbReference>
<dbReference type="GO" id="GO:0016020">
    <property type="term" value="C:membrane"/>
    <property type="evidence" value="ECO:0007669"/>
    <property type="project" value="UniProtKB-SubCell"/>
</dbReference>
<gene>
    <name evidence="7" type="ORF">ANME2D_01833</name>
</gene>
<keyword evidence="3 5" id="KW-1133">Transmembrane helix</keyword>
<keyword evidence="2 5" id="KW-0812">Transmembrane</keyword>
<dbReference type="RefSeq" id="WP_048090755.1">
    <property type="nucleotide sequence ID" value="NZ_JMIY01000004.1"/>
</dbReference>
<dbReference type="InterPro" id="IPR006977">
    <property type="entry name" value="Yip1_dom"/>
</dbReference>
<evidence type="ECO:0000256" key="2">
    <source>
        <dbReference type="ARBA" id="ARBA00022692"/>
    </source>
</evidence>
<dbReference type="EMBL" id="JMIY01000004">
    <property type="protein sequence ID" value="KCZ71778.1"/>
    <property type="molecule type" value="Genomic_DNA"/>
</dbReference>
<feature type="transmembrane region" description="Helical" evidence="5">
    <location>
        <begin position="193"/>
        <end position="212"/>
    </location>
</feature>
<name>A0A062V590_9EURY</name>
<feature type="transmembrane region" description="Helical" evidence="5">
    <location>
        <begin position="69"/>
        <end position="101"/>
    </location>
</feature>
<protein>
    <submittedName>
        <fullName evidence="7">Yip1 domain</fullName>
    </submittedName>
</protein>
<evidence type="ECO:0000256" key="3">
    <source>
        <dbReference type="ARBA" id="ARBA00022989"/>
    </source>
</evidence>
<feature type="transmembrane region" description="Helical" evidence="5">
    <location>
        <begin position="113"/>
        <end position="135"/>
    </location>
</feature>